<organism evidence="2 3">
    <name type="scientific">Enterococcus canis</name>
    <dbReference type="NCBI Taxonomy" id="214095"/>
    <lineage>
        <taxon>Bacteria</taxon>
        <taxon>Bacillati</taxon>
        <taxon>Bacillota</taxon>
        <taxon>Bacilli</taxon>
        <taxon>Lactobacillales</taxon>
        <taxon>Enterococcaceae</taxon>
        <taxon>Enterococcus</taxon>
    </lineage>
</organism>
<dbReference type="EMBL" id="JXKH01000004">
    <property type="protein sequence ID" value="OJG18490.1"/>
    <property type="molecule type" value="Genomic_DNA"/>
</dbReference>
<sequence length="38" mass="4689">MDPEKEKELGKRLYVLIRKIAPLPFLFFLVLFFYLMLR</sequence>
<reference evidence="2 3" key="1">
    <citation type="submission" date="2014-12" db="EMBL/GenBank/DDBJ databases">
        <title>Draft genome sequences of 29 type strains of Enterococci.</title>
        <authorList>
            <person name="Zhong Z."/>
            <person name="Sun Z."/>
            <person name="Liu W."/>
            <person name="Zhang W."/>
            <person name="Zhang H."/>
        </authorList>
    </citation>
    <scope>NUCLEOTIDE SEQUENCE [LARGE SCALE GENOMIC DNA]</scope>
    <source>
        <strain evidence="2 3">DSM 17029</strain>
    </source>
</reference>
<name>A0A1L8RFD3_9ENTE</name>
<keyword evidence="1" id="KW-1133">Transmembrane helix</keyword>
<keyword evidence="3" id="KW-1185">Reference proteome</keyword>
<feature type="transmembrane region" description="Helical" evidence="1">
    <location>
        <begin position="20"/>
        <end position="37"/>
    </location>
</feature>
<evidence type="ECO:0000313" key="3">
    <source>
        <dbReference type="Proteomes" id="UP000181884"/>
    </source>
</evidence>
<dbReference type="Proteomes" id="UP000181884">
    <property type="component" value="Unassembled WGS sequence"/>
</dbReference>
<evidence type="ECO:0000313" key="2">
    <source>
        <dbReference type="EMBL" id="OJG18490.1"/>
    </source>
</evidence>
<proteinExistence type="predicted"/>
<evidence type="ECO:0000256" key="1">
    <source>
        <dbReference type="SAM" id="Phobius"/>
    </source>
</evidence>
<keyword evidence="1" id="KW-0472">Membrane</keyword>
<accession>A0A1L8RFD3</accession>
<comment type="caution">
    <text evidence="2">The sequence shown here is derived from an EMBL/GenBank/DDBJ whole genome shotgun (WGS) entry which is preliminary data.</text>
</comment>
<protein>
    <submittedName>
        <fullName evidence="2">Uncharacterized protein</fullName>
    </submittedName>
</protein>
<gene>
    <name evidence="2" type="ORF">RU97_GL001887</name>
</gene>
<keyword evidence="1" id="KW-0812">Transmembrane</keyword>
<dbReference type="AlphaFoldDB" id="A0A1L8RFD3"/>